<reference evidence="1" key="2">
    <citation type="journal article" date="2021" name="PeerJ">
        <title>Extensive microbial diversity within the chicken gut microbiome revealed by metagenomics and culture.</title>
        <authorList>
            <person name="Gilroy R."/>
            <person name="Ravi A."/>
            <person name="Getino M."/>
            <person name="Pursley I."/>
            <person name="Horton D.L."/>
            <person name="Alikhan N.F."/>
            <person name="Baker D."/>
            <person name="Gharbi K."/>
            <person name="Hall N."/>
            <person name="Watson M."/>
            <person name="Adriaenssens E.M."/>
            <person name="Foster-Nyarko E."/>
            <person name="Jarju S."/>
            <person name="Secka A."/>
            <person name="Antonio M."/>
            <person name="Oren A."/>
            <person name="Chaudhuri R.R."/>
            <person name="La Ragione R."/>
            <person name="Hildebrand F."/>
            <person name="Pallen M.J."/>
        </authorList>
    </citation>
    <scope>NUCLEOTIDE SEQUENCE</scope>
    <source>
        <strain evidence="1">20514</strain>
    </source>
</reference>
<name>A0A9D9EI22_9BACT</name>
<feature type="non-terminal residue" evidence="1">
    <location>
        <position position="1"/>
    </location>
</feature>
<dbReference type="EMBL" id="JADIMQ010000061">
    <property type="protein sequence ID" value="MBO8448476.1"/>
    <property type="molecule type" value="Genomic_DNA"/>
</dbReference>
<gene>
    <name evidence="1" type="ORF">IAC29_04305</name>
</gene>
<protein>
    <submittedName>
        <fullName evidence="1">Uncharacterized protein</fullName>
    </submittedName>
</protein>
<proteinExistence type="predicted"/>
<accession>A0A9D9EI22</accession>
<organism evidence="1 2">
    <name type="scientific">Candidatus Cryptobacteroides merdigallinarum</name>
    <dbReference type="NCBI Taxonomy" id="2840770"/>
    <lineage>
        <taxon>Bacteria</taxon>
        <taxon>Pseudomonadati</taxon>
        <taxon>Bacteroidota</taxon>
        <taxon>Bacteroidia</taxon>
        <taxon>Bacteroidales</taxon>
        <taxon>Candidatus Cryptobacteroides</taxon>
    </lineage>
</organism>
<comment type="caution">
    <text evidence="1">The sequence shown here is derived from an EMBL/GenBank/DDBJ whole genome shotgun (WGS) entry which is preliminary data.</text>
</comment>
<dbReference type="AlphaFoldDB" id="A0A9D9EI22"/>
<dbReference type="Proteomes" id="UP000810252">
    <property type="component" value="Unassembled WGS sequence"/>
</dbReference>
<evidence type="ECO:0000313" key="2">
    <source>
        <dbReference type="Proteomes" id="UP000810252"/>
    </source>
</evidence>
<sequence>VYNLNDKHFCIKEGEETPMVPNRPEFGTIISPIPIEEDAMPQSTTDGAANCQKMKNETDWQTHVPALKWVEDLAAAQGVAWYIPAIDELKELVEYMSGAEFTQVTWTSGSGTEFTMEAISLENATAVKAAWAEVRNTYAEYTKGQYVVFETYVTDDSGSVTSEGDHQDRVQDPWTEIGDNYAYRWLSSTVGEGKKGTTSLYYISMYGETTTYPLPVVDSNMASSMASQSANYMNQAGSIHPICKF</sequence>
<evidence type="ECO:0000313" key="1">
    <source>
        <dbReference type="EMBL" id="MBO8448476.1"/>
    </source>
</evidence>
<reference evidence="1" key="1">
    <citation type="submission" date="2020-10" db="EMBL/GenBank/DDBJ databases">
        <authorList>
            <person name="Gilroy R."/>
        </authorList>
    </citation>
    <scope>NUCLEOTIDE SEQUENCE</scope>
    <source>
        <strain evidence="1">20514</strain>
    </source>
</reference>